<gene>
    <name evidence="3" type="ORF">PGLA2088_LOCUS3641</name>
</gene>
<keyword evidence="1" id="KW-0175">Coiled coil</keyword>
<organism evidence="3 4">
    <name type="scientific">Polarella glacialis</name>
    <name type="common">Dinoflagellate</name>
    <dbReference type="NCBI Taxonomy" id="89957"/>
    <lineage>
        <taxon>Eukaryota</taxon>
        <taxon>Sar</taxon>
        <taxon>Alveolata</taxon>
        <taxon>Dinophyceae</taxon>
        <taxon>Suessiales</taxon>
        <taxon>Suessiaceae</taxon>
        <taxon>Polarella</taxon>
    </lineage>
</organism>
<proteinExistence type="predicted"/>
<dbReference type="AlphaFoldDB" id="A0A813I3L7"/>
<evidence type="ECO:0000313" key="3">
    <source>
        <dbReference type="EMBL" id="CAE8645134.1"/>
    </source>
</evidence>
<dbReference type="EMBL" id="CAJNNW010003188">
    <property type="protein sequence ID" value="CAE8645134.1"/>
    <property type="molecule type" value="Genomic_DNA"/>
</dbReference>
<feature type="non-terminal residue" evidence="3">
    <location>
        <position position="341"/>
    </location>
</feature>
<feature type="region of interest" description="Disordered" evidence="2">
    <location>
        <begin position="81"/>
        <end position="104"/>
    </location>
</feature>
<evidence type="ECO:0000256" key="2">
    <source>
        <dbReference type="SAM" id="MobiDB-lite"/>
    </source>
</evidence>
<accession>A0A813I3L7</accession>
<feature type="coiled-coil region" evidence="1">
    <location>
        <begin position="7"/>
        <end position="45"/>
    </location>
</feature>
<sequence length="341" mass="38880">EGCQKIRQEEERKRREGEDRLLKAEEEVAERRRIAEEEIEQTRIREEALWANLPPEHGQKLRAMLQGACLYHQQLQQSQRSVQELHAQSGSKEKAGASLRQRAKQAEREVALARERELQYGEETTRWDRKRSHCEEASEGVEMLRASHVSLQADVARLEAEAEPFRAELQVLRERLLASEETGRTRASRLTDLKSQCQQVAAQLRGEQVGELATLRATQMEELTKLEVAWQSQVSELRSLHCDESCGLKRSVEEATRRRERLRAERDEAADQLFARQREGARLQSQSADARQEVLELSAQVRLSLPPMSSATSQRHHGLSRSFSATALGDVSALNSSLQEC</sequence>
<protein>
    <submittedName>
        <fullName evidence="3">Uncharacterized protein</fullName>
    </submittedName>
</protein>
<feature type="non-terminal residue" evidence="3">
    <location>
        <position position="1"/>
    </location>
</feature>
<reference evidence="3" key="1">
    <citation type="submission" date="2021-02" db="EMBL/GenBank/DDBJ databases">
        <authorList>
            <person name="Dougan E. K."/>
            <person name="Rhodes N."/>
            <person name="Thang M."/>
            <person name="Chan C."/>
        </authorList>
    </citation>
    <scope>NUCLEOTIDE SEQUENCE</scope>
</reference>
<evidence type="ECO:0000313" key="4">
    <source>
        <dbReference type="Proteomes" id="UP000626109"/>
    </source>
</evidence>
<name>A0A813I3L7_POLGL</name>
<evidence type="ECO:0000256" key="1">
    <source>
        <dbReference type="SAM" id="Coils"/>
    </source>
</evidence>
<comment type="caution">
    <text evidence="3">The sequence shown here is derived from an EMBL/GenBank/DDBJ whole genome shotgun (WGS) entry which is preliminary data.</text>
</comment>
<feature type="coiled-coil region" evidence="1">
    <location>
        <begin position="252"/>
        <end position="279"/>
    </location>
</feature>
<dbReference type="Proteomes" id="UP000626109">
    <property type="component" value="Unassembled WGS sequence"/>
</dbReference>